<evidence type="ECO:0000313" key="8">
    <source>
        <dbReference type="Proteomes" id="UP000092461"/>
    </source>
</evidence>
<evidence type="ECO:0000256" key="5">
    <source>
        <dbReference type="SAM" id="MobiDB-lite"/>
    </source>
</evidence>
<dbReference type="EnsemblMetazoa" id="LLOJ000850-RA">
    <property type="protein sequence ID" value="LLOJ000850-PA"/>
    <property type="gene ID" value="LLOJ000850"/>
</dbReference>
<protein>
    <submittedName>
        <fullName evidence="6">Putative golgi apparatus</fullName>
    </submittedName>
</protein>
<feature type="compositionally biased region" description="Polar residues" evidence="5">
    <location>
        <begin position="153"/>
        <end position="166"/>
    </location>
</feature>
<evidence type="ECO:0000313" key="6">
    <source>
        <dbReference type="EMBL" id="MBC1172163.1"/>
    </source>
</evidence>
<evidence type="ECO:0000313" key="7">
    <source>
        <dbReference type="EnsemblMetazoa" id="LLOJ000850-PA"/>
    </source>
</evidence>
<evidence type="ECO:0000256" key="3">
    <source>
        <dbReference type="ARBA" id="ARBA00023034"/>
    </source>
</evidence>
<dbReference type="EMBL" id="AJWK01003376">
    <property type="status" value="NOT_ANNOTATED_CDS"/>
    <property type="molecule type" value="Genomic_DNA"/>
</dbReference>
<keyword evidence="3" id="KW-0333">Golgi apparatus</keyword>
<comment type="similarity">
    <text evidence="2">Belongs to the GKAP1 family.</text>
</comment>
<dbReference type="VEuPathDB" id="VectorBase:LLOJ000850"/>
<feature type="region of interest" description="Disordered" evidence="5">
    <location>
        <begin position="198"/>
        <end position="223"/>
    </location>
</feature>
<keyword evidence="4" id="KW-0175">Coiled coil</keyword>
<evidence type="ECO:0000256" key="2">
    <source>
        <dbReference type="ARBA" id="ARBA00006662"/>
    </source>
</evidence>
<sequence>MSFPASSRFSVLQLVGDNQSKKGKKQPESDGGNTNKKAQKPKPKKEREKKPPPDGGKGKKPEPVKEEVSSRKQKQLEKKQKKREEHITEKQWSTWQAKDAEYVDGIFEKDLKAAILQSQMEEQMRQKEKPAVPQEEDSAGKKTKKVKKLSLQEFMSQSGEQSSSTEAPDEGRAFKFSEIEDRVKEIIRREQYRMMGCPVNGPETVLKIDDTPTPSPAEEEDKDRQIAALEASVVGLKMELSEWQMKYEGASKLLEEQSKLISVQLANPTTESLLKRIDDLQRQQVELYHEIGSLHVLLEQERSKNQSDGSKIKNGGVKKSVRFSAA</sequence>
<dbReference type="AlphaFoldDB" id="A0A1B0CA78"/>
<organism evidence="7 8">
    <name type="scientific">Lutzomyia longipalpis</name>
    <name type="common">Sand fly</name>
    <dbReference type="NCBI Taxonomy" id="7200"/>
    <lineage>
        <taxon>Eukaryota</taxon>
        <taxon>Metazoa</taxon>
        <taxon>Ecdysozoa</taxon>
        <taxon>Arthropoda</taxon>
        <taxon>Hexapoda</taxon>
        <taxon>Insecta</taxon>
        <taxon>Pterygota</taxon>
        <taxon>Neoptera</taxon>
        <taxon>Endopterygota</taxon>
        <taxon>Diptera</taxon>
        <taxon>Nematocera</taxon>
        <taxon>Psychodoidea</taxon>
        <taxon>Psychodidae</taxon>
        <taxon>Lutzomyia</taxon>
        <taxon>Lutzomyia</taxon>
    </lineage>
</organism>
<reference evidence="6" key="2">
    <citation type="journal article" date="2020" name="BMC">
        <title>Leishmania infection induces a limited differential gene expression in the sand fly midgut.</title>
        <authorList>
            <person name="Coutinho-Abreu I.V."/>
            <person name="Serafim T.D."/>
            <person name="Meneses C."/>
            <person name="Kamhawi S."/>
            <person name="Oliveira F."/>
            <person name="Valenzuela J.G."/>
        </authorList>
    </citation>
    <scope>NUCLEOTIDE SEQUENCE</scope>
    <source>
        <strain evidence="6">Jacobina</strain>
        <tissue evidence="6">Midgut</tissue>
    </source>
</reference>
<reference evidence="7" key="3">
    <citation type="submission" date="2020-05" db="UniProtKB">
        <authorList>
            <consortium name="EnsemblMetazoa"/>
        </authorList>
    </citation>
    <scope>IDENTIFICATION</scope>
    <source>
        <strain evidence="7">Jacobina</strain>
    </source>
</reference>
<evidence type="ECO:0000256" key="4">
    <source>
        <dbReference type="ARBA" id="ARBA00023054"/>
    </source>
</evidence>
<dbReference type="GO" id="GO:0005794">
    <property type="term" value="C:Golgi apparatus"/>
    <property type="evidence" value="ECO:0007669"/>
    <property type="project" value="UniProtKB-SubCell"/>
</dbReference>
<evidence type="ECO:0000256" key="1">
    <source>
        <dbReference type="ARBA" id="ARBA00004555"/>
    </source>
</evidence>
<feature type="compositionally biased region" description="Basic and acidic residues" evidence="5">
    <location>
        <begin position="45"/>
        <end position="89"/>
    </location>
</feature>
<dbReference type="VEuPathDB" id="VectorBase:LLONM1_004583"/>
<feature type="region of interest" description="Disordered" evidence="5">
    <location>
        <begin position="119"/>
        <end position="175"/>
    </location>
</feature>
<accession>A0A1B0CA78</accession>
<feature type="region of interest" description="Disordered" evidence="5">
    <location>
        <begin position="301"/>
        <end position="326"/>
    </location>
</feature>
<dbReference type="GO" id="GO:0007165">
    <property type="term" value="P:signal transduction"/>
    <property type="evidence" value="ECO:0007669"/>
    <property type="project" value="InterPro"/>
</dbReference>
<dbReference type="EMBL" id="GITU01003460">
    <property type="protein sequence ID" value="MBC1172163.1"/>
    <property type="molecule type" value="Transcribed_RNA"/>
</dbReference>
<feature type="compositionally biased region" description="Polar residues" evidence="5">
    <location>
        <begin position="1"/>
        <end position="10"/>
    </location>
</feature>
<keyword evidence="8" id="KW-1185">Reference proteome</keyword>
<dbReference type="PANTHER" id="PTHR14899:SF0">
    <property type="entry name" value="G KINASE-ANCHORING PROTEIN 1"/>
    <property type="match status" value="1"/>
</dbReference>
<dbReference type="PANTHER" id="PTHR14899">
    <property type="entry name" value="G KINASE ANCHORING PROTEIN 1"/>
    <property type="match status" value="1"/>
</dbReference>
<feature type="region of interest" description="Disordered" evidence="5">
    <location>
        <begin position="1"/>
        <end position="95"/>
    </location>
</feature>
<dbReference type="Proteomes" id="UP000092461">
    <property type="component" value="Unassembled WGS sequence"/>
</dbReference>
<comment type="subcellular location">
    <subcellularLocation>
        <location evidence="1">Golgi apparatus</location>
    </subcellularLocation>
</comment>
<reference evidence="8" key="1">
    <citation type="submission" date="2012-05" db="EMBL/GenBank/DDBJ databases">
        <title>Whole Genome Assembly of Lutzomyia longipalpis.</title>
        <authorList>
            <person name="Richards S."/>
            <person name="Qu C."/>
            <person name="Dillon R."/>
            <person name="Worley K."/>
            <person name="Scherer S."/>
            <person name="Batterton M."/>
            <person name="Taylor A."/>
            <person name="Hawes A."/>
            <person name="Hernandez B."/>
            <person name="Kovar C."/>
            <person name="Mandapat C."/>
            <person name="Pham C."/>
            <person name="Qu C."/>
            <person name="Jing C."/>
            <person name="Bess C."/>
            <person name="Bandaranaike D."/>
            <person name="Ngo D."/>
            <person name="Ongeri F."/>
            <person name="Arias F."/>
            <person name="Lara F."/>
            <person name="Weissenberger G."/>
            <person name="Kamau G."/>
            <person name="Han H."/>
            <person name="Shen H."/>
            <person name="Dinh H."/>
            <person name="Khalil I."/>
            <person name="Jones J."/>
            <person name="Shafer J."/>
            <person name="Jayaseelan J."/>
            <person name="Quiroz J."/>
            <person name="Blankenburg K."/>
            <person name="Nguyen L."/>
            <person name="Jackson L."/>
            <person name="Francisco L."/>
            <person name="Tang L.-Y."/>
            <person name="Pu L.-L."/>
            <person name="Perales L."/>
            <person name="Lorensuhewa L."/>
            <person name="Munidasa M."/>
            <person name="Coyle M."/>
            <person name="Taylor M."/>
            <person name="Puazo M."/>
            <person name="Firestine M."/>
            <person name="Scheel M."/>
            <person name="Javaid M."/>
            <person name="Wang M."/>
            <person name="Li M."/>
            <person name="Tabassum N."/>
            <person name="Saada N."/>
            <person name="Osuji N."/>
            <person name="Aqrawi P."/>
            <person name="Fu Q."/>
            <person name="Thornton R."/>
            <person name="Raj R."/>
            <person name="Goodspeed R."/>
            <person name="Mata R."/>
            <person name="Najjar R."/>
            <person name="Gubbala S."/>
            <person name="Lee S."/>
            <person name="Denson S."/>
            <person name="Patil S."/>
            <person name="Macmil S."/>
            <person name="Qi S."/>
            <person name="Matskevitch T."/>
            <person name="Palculict T."/>
            <person name="Mathew T."/>
            <person name="Vee V."/>
            <person name="Velamala V."/>
            <person name="Korchina V."/>
            <person name="Cai W."/>
            <person name="Liu W."/>
            <person name="Dai W."/>
            <person name="Zou X."/>
            <person name="Zhu Y."/>
            <person name="Zhang Y."/>
            <person name="Wu Y.-Q."/>
            <person name="Xin Y."/>
            <person name="Nazarath L."/>
            <person name="Kovar C."/>
            <person name="Han Y."/>
            <person name="Muzny D."/>
            <person name="Gibbs R."/>
        </authorList>
    </citation>
    <scope>NUCLEOTIDE SEQUENCE [LARGE SCALE GENOMIC DNA]</scope>
    <source>
        <strain evidence="8">Jacobina</strain>
    </source>
</reference>
<proteinExistence type="inferred from homology"/>
<dbReference type="InterPro" id="IPR026109">
    <property type="entry name" value="GKAP1"/>
</dbReference>
<name>A0A1B0CA78_LUTLO</name>